<dbReference type="Proteomes" id="UP001055553">
    <property type="component" value="Chromosome"/>
</dbReference>
<dbReference type="InterPro" id="IPR043519">
    <property type="entry name" value="NT_sf"/>
</dbReference>
<proteinExistence type="predicted"/>
<accession>A0A915SSY9</accession>
<name>A0A915SSY9_9ARCH</name>
<sequence length="206" mass="24631">MINKIIEELHKILDENIEDIIIFGSITRGKENPKDIDILVIFKKITYDVYKKLNLPEIYHINIIESDKLFSLGTLLIEILSEGWSVKYKRPIREILAFKSFKEYIFRKIIYGENKNSKKVSFHFFIYGRKDRNKKGLLEETHAELIRRNPFIIRVPIEYSEIFKRNLTAFIKTKNIEIELEERTVILGKKSIIGTEELERYLLRMY</sequence>
<dbReference type="KEGG" id="naer:MJ1_0576"/>
<evidence type="ECO:0000313" key="2">
    <source>
        <dbReference type="EMBL" id="BBL45726.1"/>
    </source>
</evidence>
<gene>
    <name evidence="2" type="ORF">MJ1_0576</name>
</gene>
<dbReference type="SUPFAM" id="SSF81301">
    <property type="entry name" value="Nucleotidyltransferase"/>
    <property type="match status" value="1"/>
</dbReference>
<protein>
    <recommendedName>
        <fullName evidence="1">Polymerase beta nucleotidyltransferase domain-containing protein</fullName>
    </recommendedName>
</protein>
<feature type="domain" description="Polymerase beta nucleotidyltransferase" evidence="1">
    <location>
        <begin position="7"/>
        <end position="55"/>
    </location>
</feature>
<dbReference type="Gene3D" id="3.30.460.10">
    <property type="entry name" value="Beta Polymerase, domain 2"/>
    <property type="match status" value="1"/>
</dbReference>
<dbReference type="InterPro" id="IPR041633">
    <property type="entry name" value="Polbeta"/>
</dbReference>
<dbReference type="CDD" id="cd05403">
    <property type="entry name" value="NT_KNTase_like"/>
    <property type="match status" value="1"/>
</dbReference>
<keyword evidence="3" id="KW-1185">Reference proteome</keyword>
<dbReference type="EMBL" id="AP019769">
    <property type="protein sequence ID" value="BBL45726.1"/>
    <property type="molecule type" value="Genomic_DNA"/>
</dbReference>
<organism evidence="2 3">
    <name type="scientific">Nanobdella aerobiophila</name>
    <dbReference type="NCBI Taxonomy" id="2586965"/>
    <lineage>
        <taxon>Archaea</taxon>
        <taxon>Nanobdellota</taxon>
        <taxon>Nanobdellia</taxon>
        <taxon>Nanobdellales</taxon>
        <taxon>Nanobdellaceae</taxon>
        <taxon>Nanobdella</taxon>
    </lineage>
</organism>
<dbReference type="Pfam" id="PF18765">
    <property type="entry name" value="Polbeta"/>
    <property type="match status" value="1"/>
</dbReference>
<dbReference type="AlphaFoldDB" id="A0A915SSY9"/>
<reference evidence="3" key="1">
    <citation type="journal article" date="2022" name="Int. J. Syst. Evol. Microbiol.">
        <title>Nanobdella aerobiophila gen. nov., sp. nov., a thermoacidophilic, obligate ectosymbiotic archaeon, and proposal of Nanobdellaceae fam. nov., Nanobdellales ord. nov. and Nanobdellia class. nov.</title>
        <authorList>
            <person name="Kato S."/>
            <person name="Ogasawara A."/>
            <person name="Itoh T."/>
            <person name="Sakai H.D."/>
            <person name="Shimizu M."/>
            <person name="Yuki M."/>
            <person name="Kaneko M."/>
            <person name="Takashina T."/>
            <person name="Ohkuma M."/>
        </authorList>
    </citation>
    <scope>NUCLEOTIDE SEQUENCE [LARGE SCALE GENOMIC DNA]</scope>
    <source>
        <strain evidence="3">MJ1</strain>
    </source>
</reference>
<evidence type="ECO:0000259" key="1">
    <source>
        <dbReference type="Pfam" id="PF18765"/>
    </source>
</evidence>
<evidence type="ECO:0000313" key="3">
    <source>
        <dbReference type="Proteomes" id="UP001055553"/>
    </source>
</evidence>
<dbReference type="RefSeq" id="WP_258393040.1">
    <property type="nucleotide sequence ID" value="NZ_AP019769.1"/>
</dbReference>
<dbReference type="GeneID" id="74568522"/>